<dbReference type="CDD" id="cd02440">
    <property type="entry name" value="AdoMet_MTases"/>
    <property type="match status" value="1"/>
</dbReference>
<dbReference type="AlphaFoldDB" id="A0A6G9XYG7"/>
<sequence length="292" mass="32367">MQQLMSGRPIYYDENGVLRDGQTNVAFRLDKPNPARIHNFWHRGKDHYPIDTRAAEELGQCPGLADAALASRTFQFDATKYLIIEREIKQFIDLGVGLPATPYLHEHAALFNSAVHVVYADFDPQVATYARALLASQRRVTYVHGDFTDPVPLLASCKESLDFSEPVAVSLVSVLEYVPGEVDALMSALRANLAQGSYLMLASLSDHASTSGDTQDRGLGALFEANGITFRSRDRTEFTELFGGFELEEPGVVAVSKWRPAIEREEHWPRTVARRKSLPGWAGLARKTASSD</sequence>
<proteinExistence type="predicted"/>
<evidence type="ECO:0000313" key="1">
    <source>
        <dbReference type="EMBL" id="QIS05946.1"/>
    </source>
</evidence>
<organism evidence="1 2">
    <name type="scientific">Nocardia brasiliensis</name>
    <dbReference type="NCBI Taxonomy" id="37326"/>
    <lineage>
        <taxon>Bacteria</taxon>
        <taxon>Bacillati</taxon>
        <taxon>Actinomycetota</taxon>
        <taxon>Actinomycetes</taxon>
        <taxon>Mycobacteriales</taxon>
        <taxon>Nocardiaceae</taxon>
        <taxon>Nocardia</taxon>
    </lineage>
</organism>
<dbReference type="Pfam" id="PF04672">
    <property type="entry name" value="Methyltransf_19"/>
    <property type="match status" value="1"/>
</dbReference>
<dbReference type="SUPFAM" id="SSF53335">
    <property type="entry name" value="S-adenosyl-L-methionine-dependent methyltransferases"/>
    <property type="match status" value="1"/>
</dbReference>
<dbReference type="Proteomes" id="UP000501705">
    <property type="component" value="Chromosome"/>
</dbReference>
<dbReference type="InterPro" id="IPR006764">
    <property type="entry name" value="SAM_dep_MeTrfase_SAV2177_type"/>
</dbReference>
<name>A0A6G9XYG7_NOCBR</name>
<accession>A0A6G9XYG7</accession>
<dbReference type="InterPro" id="IPR029063">
    <property type="entry name" value="SAM-dependent_MTases_sf"/>
</dbReference>
<dbReference type="Gene3D" id="3.40.50.150">
    <property type="entry name" value="Vaccinia Virus protein VP39"/>
    <property type="match status" value="1"/>
</dbReference>
<reference evidence="1 2" key="1">
    <citation type="journal article" date="2019" name="ACS Chem. Biol.">
        <title>Identification and Mobilization of a Cryptic Antibiotic Biosynthesis Gene Locus from a Human-Pathogenic Nocardia Isolate.</title>
        <authorList>
            <person name="Herisse M."/>
            <person name="Ishida K."/>
            <person name="Porter J.L."/>
            <person name="Howden B."/>
            <person name="Hertweck C."/>
            <person name="Stinear T.P."/>
            <person name="Pidot S.J."/>
        </authorList>
    </citation>
    <scope>NUCLEOTIDE SEQUENCE [LARGE SCALE GENOMIC DNA]</scope>
    <source>
        <strain evidence="1 2">AUSMDU00024985</strain>
    </source>
</reference>
<protein>
    <recommendedName>
        <fullName evidence="3">S-adenosyl methyltransferase</fullName>
    </recommendedName>
</protein>
<gene>
    <name evidence="1" type="ORF">F5X71_29805</name>
</gene>
<evidence type="ECO:0000313" key="2">
    <source>
        <dbReference type="Proteomes" id="UP000501705"/>
    </source>
</evidence>
<dbReference type="EMBL" id="CP046171">
    <property type="protein sequence ID" value="QIS05946.1"/>
    <property type="molecule type" value="Genomic_DNA"/>
</dbReference>
<dbReference type="PIRSF" id="PIRSF017393">
    <property type="entry name" value="MTase_SAV2177"/>
    <property type="match status" value="1"/>
</dbReference>
<dbReference type="RefSeq" id="WP_167464997.1">
    <property type="nucleotide sequence ID" value="NZ_CP046171.1"/>
</dbReference>
<evidence type="ECO:0008006" key="3">
    <source>
        <dbReference type="Google" id="ProtNLM"/>
    </source>
</evidence>